<dbReference type="Pfam" id="PF25917">
    <property type="entry name" value="BSH_RND"/>
    <property type="match status" value="1"/>
</dbReference>
<feature type="region of interest" description="Disordered" evidence="5">
    <location>
        <begin position="350"/>
        <end position="372"/>
    </location>
</feature>
<dbReference type="OrthoDB" id="9806939at2"/>
<dbReference type="GO" id="GO:1990281">
    <property type="term" value="C:efflux pump complex"/>
    <property type="evidence" value="ECO:0007669"/>
    <property type="project" value="TreeGrafter"/>
</dbReference>
<dbReference type="Proteomes" id="UP000288405">
    <property type="component" value="Unassembled WGS sequence"/>
</dbReference>
<organism evidence="9 10">
    <name type="scientific">Aliidiomarina sanyensis</name>
    <dbReference type="NCBI Taxonomy" id="1249555"/>
    <lineage>
        <taxon>Bacteria</taxon>
        <taxon>Pseudomonadati</taxon>
        <taxon>Pseudomonadota</taxon>
        <taxon>Gammaproteobacteria</taxon>
        <taxon>Alteromonadales</taxon>
        <taxon>Idiomarinaceae</taxon>
        <taxon>Aliidiomarina</taxon>
    </lineage>
</organism>
<protein>
    <submittedName>
        <fullName evidence="9">Efflux transporter periplasmic adaptor subunit</fullName>
    </submittedName>
</protein>
<evidence type="ECO:0000259" key="7">
    <source>
        <dbReference type="Pfam" id="PF25954"/>
    </source>
</evidence>
<comment type="subcellular location">
    <subcellularLocation>
        <location evidence="1">Cell envelope</location>
    </subcellularLocation>
</comment>
<comment type="caution">
    <text evidence="9">The sequence shown here is derived from an EMBL/GenBank/DDBJ whole genome shotgun (WGS) entry which is preliminary data.</text>
</comment>
<comment type="similarity">
    <text evidence="2">Belongs to the membrane fusion protein (MFP) (TC 8.A.1) family.</text>
</comment>
<dbReference type="PANTHER" id="PTHR30469">
    <property type="entry name" value="MULTIDRUG RESISTANCE PROTEIN MDTA"/>
    <property type="match status" value="1"/>
</dbReference>
<evidence type="ECO:0000256" key="4">
    <source>
        <dbReference type="SAM" id="Coils"/>
    </source>
</evidence>
<dbReference type="Gene3D" id="1.10.287.470">
    <property type="entry name" value="Helix hairpin bin"/>
    <property type="match status" value="1"/>
</dbReference>
<gene>
    <name evidence="9" type="ORF">CWE11_02155</name>
</gene>
<dbReference type="Pfam" id="PF25967">
    <property type="entry name" value="RND-MFP_C"/>
    <property type="match status" value="1"/>
</dbReference>
<dbReference type="InterPro" id="IPR058792">
    <property type="entry name" value="Beta-barrel_RND_2"/>
</dbReference>
<dbReference type="InterPro" id="IPR006143">
    <property type="entry name" value="RND_pump_MFP"/>
</dbReference>
<dbReference type="Pfam" id="PF25954">
    <property type="entry name" value="Beta-barrel_RND_2"/>
    <property type="match status" value="1"/>
</dbReference>
<dbReference type="InterPro" id="IPR058627">
    <property type="entry name" value="MdtA-like_C"/>
</dbReference>
<keyword evidence="10" id="KW-1185">Reference proteome</keyword>
<reference evidence="9 10" key="1">
    <citation type="journal article" date="2011" name="Front. Microbiol.">
        <title>Genomic signatures of strain selection and enhancement in Bacillus atrophaeus var. globigii, a historical biowarfare simulant.</title>
        <authorList>
            <person name="Gibbons H.S."/>
            <person name="Broomall S.M."/>
            <person name="McNew L.A."/>
            <person name="Daligault H."/>
            <person name="Chapman C."/>
            <person name="Bruce D."/>
            <person name="Karavis M."/>
            <person name="Krepps M."/>
            <person name="McGregor P.A."/>
            <person name="Hong C."/>
            <person name="Park K.H."/>
            <person name="Akmal A."/>
            <person name="Feldman A."/>
            <person name="Lin J.S."/>
            <person name="Chang W.E."/>
            <person name="Higgs B.W."/>
            <person name="Demirev P."/>
            <person name="Lindquist J."/>
            <person name="Liem A."/>
            <person name="Fochler E."/>
            <person name="Read T.D."/>
            <person name="Tapia R."/>
            <person name="Johnson S."/>
            <person name="Bishop-Lilly K.A."/>
            <person name="Detter C."/>
            <person name="Han C."/>
            <person name="Sozhamannan S."/>
            <person name="Rosenzweig C.N."/>
            <person name="Skowronski E.W."/>
        </authorList>
    </citation>
    <scope>NUCLEOTIDE SEQUENCE [LARGE SCALE GENOMIC DNA]</scope>
    <source>
        <strain evidence="9 10">GYP-17</strain>
    </source>
</reference>
<evidence type="ECO:0000313" key="10">
    <source>
        <dbReference type="Proteomes" id="UP000288405"/>
    </source>
</evidence>
<dbReference type="FunFam" id="2.40.30.170:FF:000010">
    <property type="entry name" value="Efflux RND transporter periplasmic adaptor subunit"/>
    <property type="match status" value="1"/>
</dbReference>
<dbReference type="EMBL" id="PIPM01000001">
    <property type="protein sequence ID" value="RUO36636.1"/>
    <property type="molecule type" value="Genomic_DNA"/>
</dbReference>
<keyword evidence="3" id="KW-0813">Transport</keyword>
<evidence type="ECO:0000256" key="1">
    <source>
        <dbReference type="ARBA" id="ARBA00004196"/>
    </source>
</evidence>
<dbReference type="InterPro" id="IPR058625">
    <property type="entry name" value="MdtA-like_BSH"/>
</dbReference>
<dbReference type="Gene3D" id="2.40.30.170">
    <property type="match status" value="1"/>
</dbReference>
<evidence type="ECO:0000313" key="9">
    <source>
        <dbReference type="EMBL" id="RUO36636.1"/>
    </source>
</evidence>
<accession>A0A432WS88</accession>
<dbReference type="SUPFAM" id="SSF111369">
    <property type="entry name" value="HlyD-like secretion proteins"/>
    <property type="match status" value="1"/>
</dbReference>
<dbReference type="NCBIfam" id="TIGR01730">
    <property type="entry name" value="RND_mfp"/>
    <property type="match status" value="1"/>
</dbReference>
<feature type="domain" description="CusB-like beta-barrel" evidence="7">
    <location>
        <begin position="200"/>
        <end position="274"/>
    </location>
</feature>
<dbReference type="Gene3D" id="2.40.50.100">
    <property type="match status" value="1"/>
</dbReference>
<dbReference type="Gene3D" id="2.40.420.20">
    <property type="match status" value="1"/>
</dbReference>
<dbReference type="PANTHER" id="PTHR30469:SF11">
    <property type="entry name" value="BLL4320 PROTEIN"/>
    <property type="match status" value="1"/>
</dbReference>
<evidence type="ECO:0000259" key="6">
    <source>
        <dbReference type="Pfam" id="PF25917"/>
    </source>
</evidence>
<evidence type="ECO:0000259" key="8">
    <source>
        <dbReference type="Pfam" id="PF25967"/>
    </source>
</evidence>
<evidence type="ECO:0000256" key="2">
    <source>
        <dbReference type="ARBA" id="ARBA00009477"/>
    </source>
</evidence>
<sequence>MRLRMFLMLLGSLIVFGLIFGYKAIGNYFMNDFFDNMPEPTATITASEVREDEWTQELSAVGTFKAVNGTMLASQMSGIVTEIGFSNGERVEQGQLLFKLDTDVDEAELERLRAAQRIAETEARRLERLRATQNISESEVERALSEAAQAQAAVQAQEAMIRQKTIRAPFDGITGLRRVNKGQFINAGTELVALESFAPIFLNFSMPEQHLSRIRVGQTVSAGVDAMTGERFRGEITAIEPRIHESTRTVEVQATFENQDEISRPGMFGRVRMTFGDPRQVKVIPRTAVQFNPFGNVVYIIEESDGEKRVRQRLIRTGQTQGDLIEITEGLELGDRIATSGLLKLRNDAKVRITEDEDVQPPEERQPQPENR</sequence>
<evidence type="ECO:0000256" key="5">
    <source>
        <dbReference type="SAM" id="MobiDB-lite"/>
    </source>
</evidence>
<keyword evidence="4" id="KW-0175">Coiled coil</keyword>
<evidence type="ECO:0000256" key="3">
    <source>
        <dbReference type="ARBA" id="ARBA00022448"/>
    </source>
</evidence>
<feature type="compositionally biased region" description="Basic and acidic residues" evidence="5">
    <location>
        <begin position="362"/>
        <end position="372"/>
    </location>
</feature>
<feature type="domain" description="Multidrug resistance protein MdtA-like barrel-sandwich hybrid" evidence="6">
    <location>
        <begin position="72"/>
        <end position="190"/>
    </location>
</feature>
<dbReference type="AlphaFoldDB" id="A0A432WS88"/>
<proteinExistence type="inferred from homology"/>
<dbReference type="GO" id="GO:0015562">
    <property type="term" value="F:efflux transmembrane transporter activity"/>
    <property type="evidence" value="ECO:0007669"/>
    <property type="project" value="TreeGrafter"/>
</dbReference>
<feature type="domain" description="Multidrug resistance protein MdtA-like C-terminal permuted SH3" evidence="8">
    <location>
        <begin position="283"/>
        <end position="342"/>
    </location>
</feature>
<feature type="coiled-coil region" evidence="4">
    <location>
        <begin position="104"/>
        <end position="160"/>
    </location>
</feature>
<name>A0A432WS88_9GAMM</name>
<dbReference type="RefSeq" id="WP_126775945.1">
    <property type="nucleotide sequence ID" value="NZ_PIPM01000001.1"/>
</dbReference>